<evidence type="ECO:0000256" key="1">
    <source>
        <dbReference type="SAM" id="MobiDB-lite"/>
    </source>
</evidence>
<dbReference type="Proteomes" id="UP000646579">
    <property type="component" value="Unassembled WGS sequence"/>
</dbReference>
<feature type="region of interest" description="Disordered" evidence="1">
    <location>
        <begin position="35"/>
        <end position="59"/>
    </location>
</feature>
<dbReference type="AlphaFoldDB" id="A0A918S009"/>
<accession>A0A918S009</accession>
<proteinExistence type="predicted"/>
<sequence>MTRTVEDRIRLIDEELHDLRNAGPGVEGRRQTLRRQRAMLTEDKRPELVIPSPRRGRYE</sequence>
<keyword evidence="3" id="KW-1185">Reference proteome</keyword>
<dbReference type="RefSeq" id="WP_189423562.1">
    <property type="nucleotide sequence ID" value="NZ_BMZE01000001.1"/>
</dbReference>
<reference evidence="2" key="2">
    <citation type="submission" date="2020-09" db="EMBL/GenBank/DDBJ databases">
        <authorList>
            <person name="Sun Q."/>
            <person name="Kim S."/>
        </authorList>
    </citation>
    <scope>NUCLEOTIDE SEQUENCE</scope>
    <source>
        <strain evidence="2">KCTC 32437</strain>
    </source>
</reference>
<protein>
    <submittedName>
        <fullName evidence="2">Uncharacterized protein</fullName>
    </submittedName>
</protein>
<reference evidence="2" key="1">
    <citation type="journal article" date="2014" name="Int. J. Syst. Evol. Microbiol.">
        <title>Complete genome sequence of Corynebacterium casei LMG S-19264T (=DSM 44701T), isolated from a smear-ripened cheese.</title>
        <authorList>
            <consortium name="US DOE Joint Genome Institute (JGI-PGF)"/>
            <person name="Walter F."/>
            <person name="Albersmeier A."/>
            <person name="Kalinowski J."/>
            <person name="Ruckert C."/>
        </authorList>
    </citation>
    <scope>NUCLEOTIDE SEQUENCE</scope>
    <source>
        <strain evidence="2">KCTC 32437</strain>
    </source>
</reference>
<evidence type="ECO:0000313" key="3">
    <source>
        <dbReference type="Proteomes" id="UP000646579"/>
    </source>
</evidence>
<dbReference type="EMBL" id="BMZE01000001">
    <property type="protein sequence ID" value="GHA15248.1"/>
    <property type="molecule type" value="Genomic_DNA"/>
</dbReference>
<organism evidence="2 3">
    <name type="scientific">Devosia pacifica</name>
    <dbReference type="NCBI Taxonomy" id="1335967"/>
    <lineage>
        <taxon>Bacteria</taxon>
        <taxon>Pseudomonadati</taxon>
        <taxon>Pseudomonadota</taxon>
        <taxon>Alphaproteobacteria</taxon>
        <taxon>Hyphomicrobiales</taxon>
        <taxon>Devosiaceae</taxon>
        <taxon>Devosia</taxon>
    </lineage>
</organism>
<comment type="caution">
    <text evidence="2">The sequence shown here is derived from an EMBL/GenBank/DDBJ whole genome shotgun (WGS) entry which is preliminary data.</text>
</comment>
<name>A0A918S009_9HYPH</name>
<gene>
    <name evidence="2" type="ORF">GCM10007989_07510</name>
</gene>
<evidence type="ECO:0000313" key="2">
    <source>
        <dbReference type="EMBL" id="GHA15248.1"/>
    </source>
</evidence>